<proteinExistence type="predicted"/>
<dbReference type="Pfam" id="PF01863">
    <property type="entry name" value="YgjP-like"/>
    <property type="match status" value="1"/>
</dbReference>
<feature type="domain" description="YgjP-like metallopeptidase" evidence="1">
    <location>
        <begin position="64"/>
        <end position="156"/>
    </location>
</feature>
<evidence type="ECO:0000259" key="1">
    <source>
        <dbReference type="Pfam" id="PF01863"/>
    </source>
</evidence>
<gene>
    <name evidence="2" type="ORF">B9Q01_06780</name>
</gene>
<sequence>MFSELSIKGLKVPCVFVKTQRRRMRLEFRGSKLYVIAPNGADVERFIENNKEWIYRNYLRQKFYEEEAKKLNLYTRSEKELSQTLARFIAKASKELGVTPLKVKIKRMKSRWGSCNAKSRSVNFNAFLKYLPDELIEYVVYHELLHLKVPSHNERF</sequence>
<evidence type="ECO:0000313" key="2">
    <source>
        <dbReference type="EMBL" id="PSN82861.1"/>
    </source>
</evidence>
<evidence type="ECO:0000313" key="3">
    <source>
        <dbReference type="Proteomes" id="UP000240880"/>
    </source>
</evidence>
<dbReference type="PANTHER" id="PTHR30399:SF1">
    <property type="entry name" value="UTP PYROPHOSPHATASE"/>
    <property type="match status" value="1"/>
</dbReference>
<name>A0A2R6A8X4_9ARCH</name>
<dbReference type="CDD" id="cd07344">
    <property type="entry name" value="M48_yhfN_like"/>
    <property type="match status" value="1"/>
</dbReference>
<dbReference type="Gene3D" id="3.30.2010.10">
    <property type="entry name" value="Metalloproteases ('zincins'), catalytic domain"/>
    <property type="match status" value="1"/>
</dbReference>
<dbReference type="Proteomes" id="UP000240880">
    <property type="component" value="Unassembled WGS sequence"/>
</dbReference>
<protein>
    <recommendedName>
        <fullName evidence="1">YgjP-like metallopeptidase domain-containing protein</fullName>
    </recommendedName>
</protein>
<organism evidence="2 3">
    <name type="scientific">Candidatus Marsarchaeota G1 archaeon OSP_D</name>
    <dbReference type="NCBI Taxonomy" id="1978155"/>
    <lineage>
        <taxon>Archaea</taxon>
        <taxon>Candidatus Marsarchaeota</taxon>
        <taxon>Candidatus Marsarchaeota group 1</taxon>
    </lineage>
</organism>
<dbReference type="InterPro" id="IPR002725">
    <property type="entry name" value="YgjP-like_metallopeptidase"/>
</dbReference>
<accession>A0A2R6A8X4</accession>
<dbReference type="EMBL" id="NEXC01000048">
    <property type="protein sequence ID" value="PSN82861.1"/>
    <property type="molecule type" value="Genomic_DNA"/>
</dbReference>
<dbReference type="InterPro" id="IPR053136">
    <property type="entry name" value="UTP_pyrophosphatase-like"/>
</dbReference>
<dbReference type="AlphaFoldDB" id="A0A2R6A8X4"/>
<reference evidence="2 3" key="1">
    <citation type="submission" date="2017-04" db="EMBL/GenBank/DDBJ databases">
        <title>Novel microbial lineages endemic to geothermal iron-oxide mats fill important gaps in the evolutionary history of Archaea.</title>
        <authorList>
            <person name="Jay Z.J."/>
            <person name="Beam J.P."/>
            <person name="Dlakic M."/>
            <person name="Rusch D.B."/>
            <person name="Kozubal M.A."/>
            <person name="Inskeep W.P."/>
        </authorList>
    </citation>
    <scope>NUCLEOTIDE SEQUENCE [LARGE SCALE GENOMIC DNA]</scope>
    <source>
        <strain evidence="2">OSP_D</strain>
    </source>
</reference>
<comment type="caution">
    <text evidence="2">The sequence shown here is derived from an EMBL/GenBank/DDBJ whole genome shotgun (WGS) entry which is preliminary data.</text>
</comment>
<dbReference type="PANTHER" id="PTHR30399">
    <property type="entry name" value="UNCHARACTERIZED PROTEIN YGJP"/>
    <property type="match status" value="1"/>
</dbReference>